<evidence type="ECO:0000259" key="3">
    <source>
        <dbReference type="Pfam" id="PF23845"/>
    </source>
</evidence>
<evidence type="ECO:0000259" key="2">
    <source>
        <dbReference type="Pfam" id="PF23844"/>
    </source>
</evidence>
<keyword evidence="5" id="KW-1185">Reference proteome</keyword>
<dbReference type="Pfam" id="PF09931">
    <property type="entry name" value="Phage_phiJL001_Gp84_N"/>
    <property type="match status" value="1"/>
</dbReference>
<dbReference type="Pfam" id="PF23844">
    <property type="entry name" value="NCTSP_N"/>
    <property type="match status" value="1"/>
</dbReference>
<dbReference type="InterPro" id="IPR057102">
    <property type="entry name" value="NCTSP_N"/>
</dbReference>
<accession>A0ABV8URB0</accession>
<dbReference type="InterPro" id="IPR011928">
    <property type="entry name" value="Phage_phiJL001_Gp84"/>
</dbReference>
<dbReference type="Proteomes" id="UP001595799">
    <property type="component" value="Unassembled WGS sequence"/>
</dbReference>
<dbReference type="InterPro" id="IPR057122">
    <property type="entry name" value="TIM-barrel_NCTSP"/>
</dbReference>
<protein>
    <submittedName>
        <fullName evidence="4">DUF2163 domain-containing protein</fullName>
    </submittedName>
</protein>
<gene>
    <name evidence="4" type="ORF">ACFOW6_15990</name>
</gene>
<evidence type="ECO:0000313" key="4">
    <source>
        <dbReference type="EMBL" id="MFC4353050.1"/>
    </source>
</evidence>
<dbReference type="NCBIfam" id="TIGR02218">
    <property type="entry name" value="phg_TIGR02218"/>
    <property type="match status" value="1"/>
</dbReference>
<evidence type="ECO:0000313" key="5">
    <source>
        <dbReference type="Proteomes" id="UP001595799"/>
    </source>
</evidence>
<feature type="domain" description="Non-contractile tail sheath N-terminal" evidence="2">
    <location>
        <begin position="16"/>
        <end position="196"/>
    </location>
</feature>
<feature type="domain" description="Non-contractile tail sheath TIM barrel" evidence="3">
    <location>
        <begin position="305"/>
        <end position="657"/>
    </location>
</feature>
<dbReference type="InterPro" id="IPR018964">
    <property type="entry name" value="Phage_phiJL001_Gp84_C"/>
</dbReference>
<sequence>MSYLMSLPAAERYGQIMRFAPDYWQTDFNLLTSASLVSAGDDSLVFRAVYRRNLDLAGAHWASEDTAGHLLHRYEAQPSYRGCSLRFRYRANPETLGLDAFNGPALALETHGGPIHHLRLWNHRVLPNPNAADDDPYDQVIEVVFDDHLYSGFSPPDANDPEAVRAARVPVDDIKRVLLTLPPRSYMAGRTSLAAPLASGDSQVSLAVPSGLTISPGDRLVFPAQRAPGPDAYRVTSTTSGPQQTVSFEPAAVLTDSMAAGQEVRVTVETQQRLPQAETVEVHLEELTCTGPGALLAINDQGCAPHGLAMADGYDNAYHLTPARVVAQAVKLGYRDDWVLYLGISHFHNLSWDEGAGRFQVDPDQASLNPPAAAWLADLCARLQAAGFRLWLSLSFEILADFMPADWAQKDHAGRMALTGWQPPSSLISPCNAAALDWLGGVAEATLGLAVDAGLAPCLQIGEPWWWDGSFGTQVPHIYDAFTLNAYHAETGLYAPTPWLQRVEGPAEVHGPYLDWCRERLGAATDALRDRVRAAYPAVQVALLLFTPQVFRPDSEILTRLNFPAAAWAWPAYDVLQVEDYDWVVAGDFARTAETWRIAQEVLGYPLSAIHYFAGFVLLGEEAWRWRAIDRALAEALARGPARVFVWSREQVVRDGFVYDPEVSWPGEGAALTRLALAWRVERRDGRVQGFTTHDRPLTIAGESYRPAVSFEPSEIRATGRLTGDSLEAWGGFHSEEIAEADLRAGLYDGARVRILQVDWQDPEGTAPLVLAEGHIGEIEPRDHHFRAELRGPAQRLNQPLGDVYQPHCRADLGDARCGVDLAALALEGEVTALGAGGPGGLAADQVLACDIQVAAPEAWRGGLVEFLDGRHAGRSLEVKELRADSGRLVLFEPLGRPPDIGDRIRLTPGCDKAAATCRQRFDNLVNFRGEPSLPGSDAVLRPVTRLSRA</sequence>
<evidence type="ECO:0000259" key="1">
    <source>
        <dbReference type="Pfam" id="PF09356"/>
    </source>
</evidence>
<dbReference type="Pfam" id="PF23845">
    <property type="entry name" value="TIM-barrel_NCTSP"/>
    <property type="match status" value="1"/>
</dbReference>
<proteinExistence type="predicted"/>
<dbReference type="EMBL" id="JBHSCW010000010">
    <property type="protein sequence ID" value="MFC4353050.1"/>
    <property type="molecule type" value="Genomic_DNA"/>
</dbReference>
<comment type="caution">
    <text evidence="4">The sequence shown here is derived from an EMBL/GenBank/DDBJ whole genome shotgun (WGS) entry which is preliminary data.</text>
</comment>
<reference evidence="5" key="1">
    <citation type="journal article" date="2019" name="Int. J. Syst. Evol. Microbiol.">
        <title>The Global Catalogue of Microorganisms (GCM) 10K type strain sequencing project: providing services to taxonomists for standard genome sequencing and annotation.</title>
        <authorList>
            <consortium name="The Broad Institute Genomics Platform"/>
            <consortium name="The Broad Institute Genome Sequencing Center for Infectious Disease"/>
            <person name="Wu L."/>
            <person name="Ma J."/>
        </authorList>
    </citation>
    <scope>NUCLEOTIDE SEQUENCE [LARGE SCALE GENOMIC DNA]</scope>
    <source>
        <strain evidence="5">CECT 8472</strain>
    </source>
</reference>
<dbReference type="RefSeq" id="WP_382423424.1">
    <property type="nucleotide sequence ID" value="NZ_JBHSCW010000010.1"/>
</dbReference>
<organism evidence="4 5">
    <name type="scientific">Fodinicurvata halophila</name>
    <dbReference type="NCBI Taxonomy" id="1419723"/>
    <lineage>
        <taxon>Bacteria</taxon>
        <taxon>Pseudomonadati</taxon>
        <taxon>Pseudomonadota</taxon>
        <taxon>Alphaproteobacteria</taxon>
        <taxon>Rhodospirillales</taxon>
        <taxon>Rhodovibrionaceae</taxon>
        <taxon>Fodinicurvata</taxon>
    </lineage>
</organism>
<dbReference type="Pfam" id="PF09356">
    <property type="entry name" value="Phage_BR0599"/>
    <property type="match status" value="1"/>
</dbReference>
<name>A0ABV8URB0_9PROT</name>
<feature type="domain" description="Bacteriophage phiJL001 Gp84 C-terminal" evidence="1">
    <location>
        <begin position="859"/>
        <end position="938"/>
    </location>
</feature>